<evidence type="ECO:0000313" key="2">
    <source>
        <dbReference type="Proteomes" id="UP000803844"/>
    </source>
</evidence>
<proteinExistence type="predicted"/>
<organism evidence="1 2">
    <name type="scientific">Cryphonectria parasitica (strain ATCC 38755 / EP155)</name>
    <dbReference type="NCBI Taxonomy" id="660469"/>
    <lineage>
        <taxon>Eukaryota</taxon>
        <taxon>Fungi</taxon>
        <taxon>Dikarya</taxon>
        <taxon>Ascomycota</taxon>
        <taxon>Pezizomycotina</taxon>
        <taxon>Sordariomycetes</taxon>
        <taxon>Sordariomycetidae</taxon>
        <taxon>Diaporthales</taxon>
        <taxon>Cryphonectriaceae</taxon>
        <taxon>Cryphonectria-Endothia species complex</taxon>
        <taxon>Cryphonectria</taxon>
    </lineage>
</organism>
<dbReference type="Proteomes" id="UP000803844">
    <property type="component" value="Unassembled WGS sequence"/>
</dbReference>
<dbReference type="OrthoDB" id="5239669at2759"/>
<gene>
    <name evidence="1" type="ORF">M406DRAFT_326852</name>
</gene>
<name>A0A9P4Y929_CRYP1</name>
<sequence length="267" mass="30155">MPSTVTSLHPDLPSPCLPAVFGRFVPKYGDLGIWAPEGIDALRVWQLRCPRGRPFVCVVAELAEKKNRSCLEGVIKDLAELVVTPLMLNAASLGECRDEAWMTFKYRMLPSLLLKPRGYEKRAKREMRTDYARNTNPELSTMPLSDMSILVKPDLSGIACVMEWRVSPLPFGASLAAVQCLLGTNLGNDDWLYYPSDPFELSRLLIHSVHYLLCRETNTVLKATGRRRLLVAMRFGYAFDFGPKVASDPRRFRTSHLSRVMCAFEEL</sequence>
<dbReference type="EMBL" id="MU032345">
    <property type="protein sequence ID" value="KAF3768300.1"/>
    <property type="molecule type" value="Genomic_DNA"/>
</dbReference>
<comment type="caution">
    <text evidence="1">The sequence shown here is derived from an EMBL/GenBank/DDBJ whole genome shotgun (WGS) entry which is preliminary data.</text>
</comment>
<dbReference type="GeneID" id="63837271"/>
<keyword evidence="2" id="KW-1185">Reference proteome</keyword>
<dbReference type="AlphaFoldDB" id="A0A9P4Y929"/>
<accession>A0A9P4Y929</accession>
<dbReference type="RefSeq" id="XP_040779261.1">
    <property type="nucleotide sequence ID" value="XM_040920142.1"/>
</dbReference>
<reference evidence="1" key="1">
    <citation type="journal article" date="2020" name="Phytopathology">
        <title>Genome sequence of the chestnut blight fungus Cryphonectria parasitica EP155: A fundamental resource for an archetypical invasive plant pathogen.</title>
        <authorList>
            <person name="Crouch J.A."/>
            <person name="Dawe A."/>
            <person name="Aerts A."/>
            <person name="Barry K."/>
            <person name="Churchill A.C.L."/>
            <person name="Grimwood J."/>
            <person name="Hillman B."/>
            <person name="Milgroom M.G."/>
            <person name="Pangilinan J."/>
            <person name="Smith M."/>
            <person name="Salamov A."/>
            <person name="Schmutz J."/>
            <person name="Yadav J."/>
            <person name="Grigoriev I.V."/>
            <person name="Nuss D."/>
        </authorList>
    </citation>
    <scope>NUCLEOTIDE SEQUENCE</scope>
    <source>
        <strain evidence="1">EP155</strain>
    </source>
</reference>
<protein>
    <submittedName>
        <fullName evidence="1">Uncharacterized protein</fullName>
    </submittedName>
</protein>
<evidence type="ECO:0000313" key="1">
    <source>
        <dbReference type="EMBL" id="KAF3768300.1"/>
    </source>
</evidence>